<reference evidence="8 9" key="1">
    <citation type="submission" date="2024-09" db="EMBL/GenBank/DDBJ databases">
        <authorList>
            <person name="Sun Q."/>
            <person name="Mori K."/>
        </authorList>
    </citation>
    <scope>NUCLEOTIDE SEQUENCE [LARGE SCALE GENOMIC DNA]</scope>
    <source>
        <strain evidence="8 9">CCM 4839</strain>
    </source>
</reference>
<evidence type="ECO:0000256" key="5">
    <source>
        <dbReference type="ARBA" id="ARBA00023136"/>
    </source>
</evidence>
<evidence type="ECO:0000313" key="9">
    <source>
        <dbReference type="Proteomes" id="UP001589818"/>
    </source>
</evidence>
<keyword evidence="6" id="KW-1133">Transmembrane helix</keyword>
<feature type="domain" description="HAMP" evidence="7">
    <location>
        <begin position="183"/>
        <end position="235"/>
    </location>
</feature>
<dbReference type="PANTHER" id="PTHR34220:SF7">
    <property type="entry name" value="SENSOR HISTIDINE KINASE YPDA"/>
    <property type="match status" value="1"/>
</dbReference>
<keyword evidence="5 6" id="KW-0472">Membrane</keyword>
<dbReference type="PROSITE" id="PS50885">
    <property type="entry name" value="HAMP"/>
    <property type="match status" value="1"/>
</dbReference>
<proteinExistence type="predicted"/>
<dbReference type="Pfam" id="PF06580">
    <property type="entry name" value="His_kinase"/>
    <property type="match status" value="1"/>
</dbReference>
<name>A0ABV6JJW6_9BACL</name>
<dbReference type="InterPro" id="IPR036890">
    <property type="entry name" value="HATPase_C_sf"/>
</dbReference>
<evidence type="ECO:0000256" key="4">
    <source>
        <dbReference type="ARBA" id="ARBA00022679"/>
    </source>
</evidence>
<organism evidence="8 9">
    <name type="scientific">Paenibacillus mendelii</name>
    <dbReference type="NCBI Taxonomy" id="206163"/>
    <lineage>
        <taxon>Bacteria</taxon>
        <taxon>Bacillati</taxon>
        <taxon>Bacillota</taxon>
        <taxon>Bacilli</taxon>
        <taxon>Bacillales</taxon>
        <taxon>Paenibacillaceae</taxon>
        <taxon>Paenibacillus</taxon>
    </lineage>
</organism>
<sequence length="452" mass="51336">MDESSISIGDFIDSIHVSDARGHTYIIGGGTPLQYRKAFELMPFEYEHTPQWAFFTDDGRIACQLKLTEPGSGDLLGTIIMALDSSKIASLYDHLPEGSFYITNSENLIMSAAVTEEIGSVAPADTEANKLTLTQKSRYSDFQYLYMTASEPGAIVMKQALFSFYVTLLAWICVIVITYWILRHITIPLTGLTRLMRRAGREDYSLMEEVHTQDEVALLCHGYNQMVNRTRELIEKNYKSELLKREAELQAVQMYINPHFLFNTLEYISIQSEIPERASHVPDALQRLASILRYSIAPGGNTVTLAAELSMVETYFQIHQYRYEEQLQFTVHLPDAFRNIPVPKLILQPLIENAFIHGVDYCTEGGYVIVDVFEEDFDLMIKIENSIPSGDYSRTSNERSRRSIKRKGFGSGLVNVNDRIRYQFGEKYGVKLVCHADRAIAVIRMPIIIEGG</sequence>
<dbReference type="GO" id="GO:0004673">
    <property type="term" value="F:protein histidine kinase activity"/>
    <property type="evidence" value="ECO:0007669"/>
    <property type="project" value="UniProtKB-EC"/>
</dbReference>
<dbReference type="RefSeq" id="WP_204817608.1">
    <property type="nucleotide sequence ID" value="NZ_JANHOF010000002.1"/>
</dbReference>
<dbReference type="SUPFAM" id="SSF158472">
    <property type="entry name" value="HAMP domain-like"/>
    <property type="match status" value="1"/>
</dbReference>
<accession>A0ABV6JJW6</accession>
<dbReference type="Proteomes" id="UP001589818">
    <property type="component" value="Unassembled WGS sequence"/>
</dbReference>
<evidence type="ECO:0000256" key="3">
    <source>
        <dbReference type="ARBA" id="ARBA00022553"/>
    </source>
</evidence>
<keyword evidence="8" id="KW-0418">Kinase</keyword>
<evidence type="ECO:0000256" key="6">
    <source>
        <dbReference type="SAM" id="Phobius"/>
    </source>
</evidence>
<dbReference type="EC" id="2.7.13.3" evidence="8"/>
<keyword evidence="2" id="KW-1003">Cell membrane</keyword>
<evidence type="ECO:0000313" key="8">
    <source>
        <dbReference type="EMBL" id="MFC0395827.1"/>
    </source>
</evidence>
<dbReference type="Gene3D" id="3.30.565.10">
    <property type="entry name" value="Histidine kinase-like ATPase, C-terminal domain"/>
    <property type="match status" value="1"/>
</dbReference>
<dbReference type="CDD" id="cd06225">
    <property type="entry name" value="HAMP"/>
    <property type="match status" value="1"/>
</dbReference>
<evidence type="ECO:0000259" key="7">
    <source>
        <dbReference type="PROSITE" id="PS50885"/>
    </source>
</evidence>
<evidence type="ECO:0000256" key="1">
    <source>
        <dbReference type="ARBA" id="ARBA00004651"/>
    </source>
</evidence>
<dbReference type="InterPro" id="IPR050640">
    <property type="entry name" value="Bact_2-comp_sensor_kinase"/>
</dbReference>
<gene>
    <name evidence="8" type="ORF">ACFFJ8_31200</name>
</gene>
<protein>
    <submittedName>
        <fullName evidence="8">Sensor histidine kinase</fullName>
        <ecNumber evidence="8">2.7.13.3</ecNumber>
    </submittedName>
</protein>
<keyword evidence="9" id="KW-1185">Reference proteome</keyword>
<keyword evidence="4 8" id="KW-0808">Transferase</keyword>
<comment type="caution">
    <text evidence="8">The sequence shown here is derived from an EMBL/GenBank/DDBJ whole genome shotgun (WGS) entry which is preliminary data.</text>
</comment>
<evidence type="ECO:0000256" key="2">
    <source>
        <dbReference type="ARBA" id="ARBA00022475"/>
    </source>
</evidence>
<feature type="transmembrane region" description="Helical" evidence="6">
    <location>
        <begin position="160"/>
        <end position="182"/>
    </location>
</feature>
<dbReference type="InterPro" id="IPR010559">
    <property type="entry name" value="Sig_transdc_His_kin_internal"/>
</dbReference>
<keyword evidence="6" id="KW-0812">Transmembrane</keyword>
<dbReference type="InterPro" id="IPR003660">
    <property type="entry name" value="HAMP_dom"/>
</dbReference>
<dbReference type="EMBL" id="JBHLVF010000047">
    <property type="protein sequence ID" value="MFC0395827.1"/>
    <property type="molecule type" value="Genomic_DNA"/>
</dbReference>
<keyword evidence="3" id="KW-0597">Phosphoprotein</keyword>
<dbReference type="PANTHER" id="PTHR34220">
    <property type="entry name" value="SENSOR HISTIDINE KINASE YPDA"/>
    <property type="match status" value="1"/>
</dbReference>
<dbReference type="SUPFAM" id="SSF55874">
    <property type="entry name" value="ATPase domain of HSP90 chaperone/DNA topoisomerase II/histidine kinase"/>
    <property type="match status" value="1"/>
</dbReference>
<dbReference type="Gene3D" id="6.10.340.10">
    <property type="match status" value="1"/>
</dbReference>
<comment type="subcellular location">
    <subcellularLocation>
        <location evidence="1">Cell membrane</location>
        <topology evidence="1">Multi-pass membrane protein</topology>
    </subcellularLocation>
</comment>